<dbReference type="PANTHER" id="PTHR35788:SF1">
    <property type="entry name" value="EXPORTED PROTEIN"/>
    <property type="match status" value="1"/>
</dbReference>
<evidence type="ECO:0000313" key="3">
    <source>
        <dbReference type="EMBL" id="MFD0961872.1"/>
    </source>
</evidence>
<proteinExistence type="predicted"/>
<evidence type="ECO:0000313" key="4">
    <source>
        <dbReference type="Proteomes" id="UP001596989"/>
    </source>
</evidence>
<sequence>MKIWRITIIAVLSLLLLAAAIGWALLWQYARQDTVPPGVLAGHIPIGGLEIDAAIQLAEDYEDALMARTIDIQGTGPASDRYIKLASELGYRAQFLELKAALLRLREGDLLERAKYRYRFPSTFELSQSWKQELFENALRKQWGWIEESEPANAARFITEEDEVRYEIHRNAFRLETAELVRAVSGWMIEKEQGGVAHVERKVFRAELPVAVVEPETTLEKLQDEGVARKIISFTTSFATSSEGRAHNITVTAETLHDWHLAPDEIFSYSELIHLTEEHHQYQEAPVILNGRLVPGIGGGICQVSSTLYQAVLRAGLDIVERRNHSLPVAYLPLGHDATYATDAIDFKFRNSTGKHLIIRTEVKDRQLTVKLFGTMPENERYEIDSKTVRTIAPEVKQFVNETLTPGSRVVKEQGKQGYVVDTYRTLLRDEEVISRERISRDTYRAQSAIVEVGPAVISTND</sequence>
<name>A0ABW3HWF4_9BACL</name>
<gene>
    <name evidence="3" type="ORF">ACFQ2I_21270</name>
</gene>
<dbReference type="Pfam" id="PF04294">
    <property type="entry name" value="VanW"/>
    <property type="match status" value="1"/>
</dbReference>
<dbReference type="SMART" id="SM01208">
    <property type="entry name" value="G5"/>
    <property type="match status" value="1"/>
</dbReference>
<keyword evidence="4" id="KW-1185">Reference proteome</keyword>
<dbReference type="RefSeq" id="WP_377567854.1">
    <property type="nucleotide sequence ID" value="NZ_JBHTJZ010000068.1"/>
</dbReference>
<organism evidence="3 4">
    <name type="scientific">Paenibacillus chungangensis</name>
    <dbReference type="NCBI Taxonomy" id="696535"/>
    <lineage>
        <taxon>Bacteria</taxon>
        <taxon>Bacillati</taxon>
        <taxon>Bacillota</taxon>
        <taxon>Bacilli</taxon>
        <taxon>Bacillales</taxon>
        <taxon>Paenibacillaceae</taxon>
        <taxon>Paenibacillus</taxon>
    </lineage>
</organism>
<dbReference type="InterPro" id="IPR007391">
    <property type="entry name" value="Vancomycin_resist_VanW"/>
</dbReference>
<feature type="domain" description="G5" evidence="2">
    <location>
        <begin position="378"/>
        <end position="457"/>
    </location>
</feature>
<comment type="caution">
    <text evidence="3">The sequence shown here is derived from an EMBL/GenBank/DDBJ whole genome shotgun (WGS) entry which is preliminary data.</text>
</comment>
<keyword evidence="1" id="KW-0732">Signal</keyword>
<dbReference type="Pfam" id="PF07501">
    <property type="entry name" value="G5"/>
    <property type="match status" value="1"/>
</dbReference>
<dbReference type="InterPro" id="IPR011098">
    <property type="entry name" value="G5_dom"/>
</dbReference>
<evidence type="ECO:0000259" key="2">
    <source>
        <dbReference type="PROSITE" id="PS51109"/>
    </source>
</evidence>
<dbReference type="PANTHER" id="PTHR35788">
    <property type="entry name" value="EXPORTED PROTEIN-RELATED"/>
    <property type="match status" value="1"/>
</dbReference>
<evidence type="ECO:0000256" key="1">
    <source>
        <dbReference type="ARBA" id="ARBA00022729"/>
    </source>
</evidence>
<accession>A0ABW3HWF4</accession>
<dbReference type="Gene3D" id="2.20.230.10">
    <property type="entry name" value="Resuscitation-promoting factor rpfb"/>
    <property type="match status" value="1"/>
</dbReference>
<dbReference type="PROSITE" id="PS51109">
    <property type="entry name" value="G5"/>
    <property type="match status" value="1"/>
</dbReference>
<dbReference type="EMBL" id="JBHTJZ010000068">
    <property type="protein sequence ID" value="MFD0961872.1"/>
    <property type="molecule type" value="Genomic_DNA"/>
</dbReference>
<dbReference type="Proteomes" id="UP001596989">
    <property type="component" value="Unassembled WGS sequence"/>
</dbReference>
<reference evidence="4" key="1">
    <citation type="journal article" date="2019" name="Int. J. Syst. Evol. Microbiol.">
        <title>The Global Catalogue of Microorganisms (GCM) 10K type strain sequencing project: providing services to taxonomists for standard genome sequencing and annotation.</title>
        <authorList>
            <consortium name="The Broad Institute Genomics Platform"/>
            <consortium name="The Broad Institute Genome Sequencing Center for Infectious Disease"/>
            <person name="Wu L."/>
            <person name="Ma J."/>
        </authorList>
    </citation>
    <scope>NUCLEOTIDE SEQUENCE [LARGE SCALE GENOMIC DNA]</scope>
    <source>
        <strain evidence="4">CCUG 59129</strain>
    </source>
</reference>
<dbReference type="InterPro" id="IPR052913">
    <property type="entry name" value="Glycopeptide_resist_protein"/>
</dbReference>
<protein>
    <submittedName>
        <fullName evidence="3">VanW family protein</fullName>
    </submittedName>
</protein>